<dbReference type="RefSeq" id="WP_043667151.1">
    <property type="nucleotide sequence ID" value="NZ_CANCWB010000001.1"/>
</dbReference>
<reference evidence="5 6" key="1">
    <citation type="submission" date="2016-01" db="EMBL/GenBank/DDBJ databases">
        <title>Characterization of the Clostridium difficile lineages that are prevalent in Hong Kong and China.</title>
        <authorList>
            <person name="Kwok J.S.-L."/>
            <person name="Lam W.-Y."/>
            <person name="Ip M."/>
            <person name="Chan T.-F."/>
            <person name="Hawkey P.M."/>
            <person name="Tsui S.K.-W."/>
        </authorList>
    </citation>
    <scope>NUCLEOTIDE SEQUENCE [LARGE SCALE GENOMIC DNA]</scope>
    <source>
        <strain evidence="5 6">300064</strain>
    </source>
</reference>
<dbReference type="SUPFAM" id="SSF111369">
    <property type="entry name" value="HlyD-like secretion proteins"/>
    <property type="match status" value="1"/>
</dbReference>
<keyword evidence="4" id="KW-0812">Transmembrane</keyword>
<keyword evidence="4" id="KW-0472">Membrane</keyword>
<comment type="caution">
    <text evidence="5">The sequence shown here is derived from an EMBL/GenBank/DDBJ whole genome shotgun (WGS) entry which is preliminary data.</text>
</comment>
<dbReference type="Gene3D" id="2.40.50.100">
    <property type="match status" value="1"/>
</dbReference>
<accession>A0A2S7F8A5</accession>
<comment type="subcellular location">
    <subcellularLocation>
        <location evidence="1">Cell envelope</location>
    </subcellularLocation>
</comment>
<dbReference type="PANTHER" id="PTHR32347">
    <property type="entry name" value="EFFLUX SYSTEM COMPONENT YKNX-RELATED"/>
    <property type="match status" value="1"/>
</dbReference>
<organism evidence="5 6">
    <name type="scientific">Clostridium butyricum</name>
    <dbReference type="NCBI Taxonomy" id="1492"/>
    <lineage>
        <taxon>Bacteria</taxon>
        <taxon>Bacillati</taxon>
        <taxon>Bacillota</taxon>
        <taxon>Clostridia</taxon>
        <taxon>Eubacteriales</taxon>
        <taxon>Clostridiaceae</taxon>
        <taxon>Clostridium</taxon>
    </lineage>
</organism>
<gene>
    <name evidence="5" type="ORF">AWN73_17160</name>
</gene>
<evidence type="ECO:0000256" key="2">
    <source>
        <dbReference type="ARBA" id="ARBA00023054"/>
    </source>
</evidence>
<sequence>MDLKIKNDKDTKQNVKVKSGVIKSGILKKVFNKKVIAVICAIAVAGGGFTVYKVKTGAKKNTQSSRVRYTSLSKTNLYKMVSSSGAIKSGTSTSIYSNLNDYNVQQINVEVGDEVKKGDVLAIIDTSTLEDDIEKQELSVSANEKKAQIALEQAKDTYENSVYLYENNLNTTLVNAQAAVDQNKLSLDNKKSIYEYKQMMLDNGEESSQNVNLAKIDYENAQSDYDKSQIALSAAKVSVEQEIEKNKKSYESAQAAVDDTSSRLALEKQKEKLKDKEVVATVDGIVTAVNASVGSKCEDSLFVIQDLNDLIVKVSVDETEIANVAVGQKVQVTTDASTEILEGEVVTVDPISSAAASETSTSSSSSSSSKSSGTSSTSSNSTSSDVTFTVKVQITSEDIDKAVKVGMNAVVNIIIGESDDVFAVPYESIIDNHGQKSIYEAEEQNGQYVVKEISVTTGLESDMNTEIEGEDLKEGMIVLNDPSNYHVGSVVDINNGR</sequence>
<evidence type="ECO:0000256" key="3">
    <source>
        <dbReference type="SAM" id="MobiDB-lite"/>
    </source>
</evidence>
<dbReference type="AlphaFoldDB" id="A0A2S7F8A5"/>
<keyword evidence="4" id="KW-1133">Transmembrane helix</keyword>
<evidence type="ECO:0000256" key="1">
    <source>
        <dbReference type="ARBA" id="ARBA00004196"/>
    </source>
</evidence>
<evidence type="ECO:0000313" key="5">
    <source>
        <dbReference type="EMBL" id="PPV13114.1"/>
    </source>
</evidence>
<dbReference type="EMBL" id="LRDH01000127">
    <property type="protein sequence ID" value="PPV13114.1"/>
    <property type="molecule type" value="Genomic_DNA"/>
</dbReference>
<name>A0A2S7F8A5_CLOBU</name>
<protein>
    <submittedName>
        <fullName evidence="5">Secretion protein HlyD</fullName>
    </submittedName>
</protein>
<evidence type="ECO:0000256" key="4">
    <source>
        <dbReference type="SAM" id="Phobius"/>
    </source>
</evidence>
<evidence type="ECO:0000313" key="6">
    <source>
        <dbReference type="Proteomes" id="UP000238081"/>
    </source>
</evidence>
<dbReference type="Gene3D" id="2.40.30.170">
    <property type="match status" value="1"/>
</dbReference>
<keyword evidence="2" id="KW-0175">Coiled coil</keyword>
<dbReference type="Gene3D" id="1.10.287.470">
    <property type="entry name" value="Helix hairpin bin"/>
    <property type="match status" value="1"/>
</dbReference>
<dbReference type="InterPro" id="IPR050465">
    <property type="entry name" value="UPF0194_transport"/>
</dbReference>
<dbReference type="PANTHER" id="PTHR32347:SF14">
    <property type="entry name" value="EFFLUX SYSTEM COMPONENT YKNX-RELATED"/>
    <property type="match status" value="1"/>
</dbReference>
<feature type="transmembrane region" description="Helical" evidence="4">
    <location>
        <begin position="35"/>
        <end position="52"/>
    </location>
</feature>
<proteinExistence type="predicted"/>
<feature type="region of interest" description="Disordered" evidence="3">
    <location>
        <begin position="352"/>
        <end position="383"/>
    </location>
</feature>
<dbReference type="Proteomes" id="UP000238081">
    <property type="component" value="Unassembled WGS sequence"/>
</dbReference>
<dbReference type="GO" id="GO:0030313">
    <property type="term" value="C:cell envelope"/>
    <property type="evidence" value="ECO:0007669"/>
    <property type="project" value="UniProtKB-SubCell"/>
</dbReference>